<evidence type="ECO:0000256" key="4">
    <source>
        <dbReference type="SAM" id="SignalP"/>
    </source>
</evidence>
<dbReference type="InterPro" id="IPR051167">
    <property type="entry name" value="Prolyl_oligopep/macrocyclase"/>
</dbReference>
<feature type="signal peptide" evidence="4">
    <location>
        <begin position="1"/>
        <end position="20"/>
    </location>
</feature>
<evidence type="ECO:0000259" key="6">
    <source>
        <dbReference type="Pfam" id="PF02897"/>
    </source>
</evidence>
<proteinExistence type="predicted"/>
<reference evidence="7 8" key="1">
    <citation type="submission" date="2018-08" db="EMBL/GenBank/DDBJ databases">
        <title>Henriciella mobilis sp. nov., isolated from seawater.</title>
        <authorList>
            <person name="Cheng H."/>
            <person name="Wu Y.-H."/>
            <person name="Xu X.-W."/>
            <person name="Guo L.-L."/>
        </authorList>
    </citation>
    <scope>NUCLEOTIDE SEQUENCE [LARGE SCALE GENOMIC DNA]</scope>
    <source>
        <strain evidence="7 8">JN25</strain>
    </source>
</reference>
<dbReference type="InterPro" id="IPR023302">
    <property type="entry name" value="Pept_S9A_N"/>
</dbReference>
<dbReference type="SUPFAM" id="SSF50993">
    <property type="entry name" value="Peptidase/esterase 'gauge' domain"/>
    <property type="match status" value="1"/>
</dbReference>
<evidence type="ECO:0000313" key="7">
    <source>
        <dbReference type="EMBL" id="RIJ30251.1"/>
    </source>
</evidence>
<evidence type="ECO:0000256" key="3">
    <source>
        <dbReference type="ARBA" id="ARBA00022825"/>
    </source>
</evidence>
<evidence type="ECO:0000313" key="8">
    <source>
        <dbReference type="Proteomes" id="UP000266385"/>
    </source>
</evidence>
<evidence type="ECO:0000259" key="5">
    <source>
        <dbReference type="Pfam" id="PF00326"/>
    </source>
</evidence>
<dbReference type="PANTHER" id="PTHR42881:SF13">
    <property type="entry name" value="PROLYL ENDOPEPTIDASE"/>
    <property type="match status" value="1"/>
</dbReference>
<dbReference type="SUPFAM" id="SSF53474">
    <property type="entry name" value="alpha/beta-Hydrolases"/>
    <property type="match status" value="1"/>
</dbReference>
<dbReference type="GO" id="GO:0005829">
    <property type="term" value="C:cytosol"/>
    <property type="evidence" value="ECO:0007669"/>
    <property type="project" value="TreeGrafter"/>
</dbReference>
<organism evidence="7 8">
    <name type="scientific">Henriciella mobilis</name>
    <dbReference type="NCBI Taxonomy" id="2305467"/>
    <lineage>
        <taxon>Bacteria</taxon>
        <taxon>Pseudomonadati</taxon>
        <taxon>Pseudomonadota</taxon>
        <taxon>Alphaproteobacteria</taxon>
        <taxon>Hyphomonadales</taxon>
        <taxon>Hyphomonadaceae</taxon>
        <taxon>Henriciella</taxon>
    </lineage>
</organism>
<dbReference type="Pfam" id="PF00326">
    <property type="entry name" value="Peptidase_S9"/>
    <property type="match status" value="1"/>
</dbReference>
<gene>
    <name evidence="7" type="ORF">D1223_06280</name>
</gene>
<dbReference type="PROSITE" id="PS51257">
    <property type="entry name" value="PROKAR_LIPOPROTEIN"/>
    <property type="match status" value="1"/>
</dbReference>
<dbReference type="GO" id="GO:0004252">
    <property type="term" value="F:serine-type endopeptidase activity"/>
    <property type="evidence" value="ECO:0007669"/>
    <property type="project" value="InterPro"/>
</dbReference>
<dbReference type="InterPro" id="IPR002470">
    <property type="entry name" value="Peptidase_S9A"/>
</dbReference>
<keyword evidence="8" id="KW-1185">Reference proteome</keyword>
<keyword evidence="3" id="KW-0720">Serine protease</keyword>
<protein>
    <submittedName>
        <fullName evidence="7">S9 family peptidase</fullName>
    </submittedName>
</protein>
<dbReference type="PANTHER" id="PTHR42881">
    <property type="entry name" value="PROLYL ENDOPEPTIDASE"/>
    <property type="match status" value="1"/>
</dbReference>
<feature type="domain" description="Peptidase S9A N-terminal" evidence="6">
    <location>
        <begin position="53"/>
        <end position="461"/>
    </location>
</feature>
<dbReference type="Pfam" id="PF02897">
    <property type="entry name" value="Peptidase_S9_N"/>
    <property type="match status" value="1"/>
</dbReference>
<dbReference type="InterPro" id="IPR029058">
    <property type="entry name" value="AB_hydrolase_fold"/>
</dbReference>
<feature type="domain" description="Peptidase S9 prolyl oligopeptidase catalytic" evidence="5">
    <location>
        <begin position="528"/>
        <end position="730"/>
    </location>
</feature>
<dbReference type="Gene3D" id="2.130.10.120">
    <property type="entry name" value="Prolyl oligopeptidase, N-terminal domain"/>
    <property type="match status" value="1"/>
</dbReference>
<name>A0A399RI36_9PROT</name>
<dbReference type="GO" id="GO:0006508">
    <property type="term" value="P:proteolysis"/>
    <property type="evidence" value="ECO:0007669"/>
    <property type="project" value="UniProtKB-KW"/>
</dbReference>
<feature type="chain" id="PRO_5017250502" evidence="4">
    <location>
        <begin position="21"/>
        <end position="738"/>
    </location>
</feature>
<dbReference type="PRINTS" id="PR00862">
    <property type="entry name" value="PROLIGOPTASE"/>
</dbReference>
<keyword evidence="4" id="KW-0732">Signal</keyword>
<sequence length="738" mass="81533">MRLFLLAGAALLAAAGCQTAYETPDTEDAATTVTTADNATATDTAPLLPNGEQDPYLWLEEVEGEDALAWVRAQNERTLGELQADPLYEGYYQDALDVLTSDERIPYGTIRDGMVYNFWQDETNVRGLWRRTPLESYASDSPDWETIVDFDKLAEEEGKNWVYKGANCFQPEEGGKWLCMVSLSDGGKDAVIQREFDLSTKAFVEDGFITPEAKQGVAWADADTLLIATDWGEGTTTQSGYPFIVKRWTRGTPLAEAEEVLRGTENDVGVWPVVFEKEDGTRLQGAAEADTFFTSTYWWLPDGEREPVQWPIPPKSSPQGIYQGQFLLTLQQDWAPEGQPVAFKSGDLVAFDLELFLETRALPAVELIFSPNESQAVNGVAIADGAALLSIDENVVGKVLKLGQGLGGWTTSEIELPGKGQAGIAFADKDVDTVFLNYEGFLTPDSLLRYDVKTGEVSPLKRLPAKFDTDGLAVEQFFATSTDGTNIPYFIIHREDMPLDGTTPTLLYGYGGFQVSMNPSYSAVRGRLWLEQGGAYVLANIRGGGEFGPEWHQAGLKQKRQIIYDDFIAVGEDLIARGITSSDHLGIMGGSNGGLLTGVMLVQRPDLWDAVVIQVPLLDMLRYHKLLAGASWVDEYGDPDVPEERAFLETISPYQNFDPDADYPTPFFLASTKDDRVHPGHARKMAKLFEVTEKPFFYYENIDGGHSAAANQKETARRSALEYVYLQRRLTVTGSVQD</sequence>
<dbReference type="GO" id="GO:0070012">
    <property type="term" value="F:oligopeptidase activity"/>
    <property type="evidence" value="ECO:0007669"/>
    <property type="project" value="TreeGrafter"/>
</dbReference>
<dbReference type="OrthoDB" id="9801421at2"/>
<evidence type="ECO:0000256" key="1">
    <source>
        <dbReference type="ARBA" id="ARBA00022670"/>
    </source>
</evidence>
<dbReference type="Gene3D" id="3.40.50.1820">
    <property type="entry name" value="alpha/beta hydrolase"/>
    <property type="match status" value="1"/>
</dbReference>
<evidence type="ECO:0000256" key="2">
    <source>
        <dbReference type="ARBA" id="ARBA00022801"/>
    </source>
</evidence>
<comment type="caution">
    <text evidence="7">The sequence shown here is derived from an EMBL/GenBank/DDBJ whole genome shotgun (WGS) entry which is preliminary data.</text>
</comment>
<accession>A0A399RI36</accession>
<dbReference type="EMBL" id="QWFX01000006">
    <property type="protein sequence ID" value="RIJ30251.1"/>
    <property type="molecule type" value="Genomic_DNA"/>
</dbReference>
<dbReference type="AlphaFoldDB" id="A0A399RI36"/>
<dbReference type="Proteomes" id="UP000266385">
    <property type="component" value="Unassembled WGS sequence"/>
</dbReference>
<dbReference type="InterPro" id="IPR001375">
    <property type="entry name" value="Peptidase_S9_cat"/>
</dbReference>
<keyword evidence="1" id="KW-0645">Protease</keyword>
<dbReference type="RefSeq" id="WP_119375571.1">
    <property type="nucleotide sequence ID" value="NZ_QWFX01000006.1"/>
</dbReference>
<keyword evidence="2" id="KW-0378">Hydrolase</keyword>